<reference evidence="1" key="1">
    <citation type="submission" date="2021-11" db="EMBL/GenBank/DDBJ databases">
        <title>Fusarium solani-melongenae Genome sequencing and assembly.</title>
        <authorList>
            <person name="Xie S."/>
            <person name="Huang L."/>
            <person name="Zhang X."/>
        </authorList>
    </citation>
    <scope>NUCLEOTIDE SEQUENCE</scope>
    <source>
        <strain evidence="1">CRI 24-3</strain>
    </source>
</reference>
<evidence type="ECO:0000313" key="1">
    <source>
        <dbReference type="EMBL" id="UPK91696.1"/>
    </source>
</evidence>
<protein>
    <submittedName>
        <fullName evidence="1">Uncharacterized protein</fullName>
    </submittedName>
</protein>
<evidence type="ECO:0000313" key="2">
    <source>
        <dbReference type="Proteomes" id="UP000830768"/>
    </source>
</evidence>
<proteinExistence type="predicted"/>
<keyword evidence="2" id="KW-1185">Reference proteome</keyword>
<organism evidence="1 2">
    <name type="scientific">Fusarium solani subsp. cucurbitae</name>
    <name type="common">Neocosmosporum cucurbitae</name>
    <dbReference type="NCBI Taxonomy" id="2747967"/>
    <lineage>
        <taxon>Eukaryota</taxon>
        <taxon>Fungi</taxon>
        <taxon>Dikarya</taxon>
        <taxon>Ascomycota</taxon>
        <taxon>Pezizomycotina</taxon>
        <taxon>Sordariomycetes</taxon>
        <taxon>Hypocreomycetidae</taxon>
        <taxon>Hypocreales</taxon>
        <taxon>Nectriaceae</taxon>
        <taxon>Fusarium</taxon>
        <taxon>Fusarium solani species complex</taxon>
    </lineage>
</organism>
<sequence>MSATTDLAHNGFHARNIQAAPEDPLYRLMREYRQDTSVNKIDLGVGAYRDDDGKPWVLPTVIKAKAMLAEDPEVNHEYLPIQGLQSFTEGAARLILGADGPAIKEDRIASIQTVSGTGAVHLGATLLYRFFSTTGTPTVYISDPTWPNHKQIFGQLGFKVEQYPYFSRGKQGIDVPAMLACLRAADRGSVVVLQACAHNPTGLDPTADEWDQIAQVMRERGHFPFFNCAYQGFATGFECCVAQSFAKNLGLYGERVGAFHFVCAPGVDAVEASHAVASQMALISRAEISNPPAFGSRIADRIINDPELFAQWQQDLETMSSRLIRNRQAILKGLEARGTRGKWGALSGQIGMFSFMPLSKSQIERLRVDYHIYMTENARISVAGLNNRNLEYFIEAIDKVVRGDYGGGSREGE</sequence>
<name>A0ACD3YS34_FUSSC</name>
<dbReference type="Proteomes" id="UP000830768">
    <property type="component" value="Chromosome 2"/>
</dbReference>
<accession>A0ACD3YS34</accession>
<dbReference type="EMBL" id="CP090031">
    <property type="protein sequence ID" value="UPK91696.1"/>
    <property type="molecule type" value="Genomic_DNA"/>
</dbReference>
<gene>
    <name evidence="1" type="ORF">LCI18_002631</name>
</gene>